<evidence type="ECO:0000313" key="2">
    <source>
        <dbReference type="EMBL" id="KIU18128.1"/>
    </source>
</evidence>
<sequence>MNTVLTLVAMVAIMVAPFALGAALSAITRNPGARNGFGNFNWTDVGDSRDLDRAAHDLAAVRSRFD</sequence>
<gene>
    <name evidence="2" type="ORF">TL10_03470</name>
</gene>
<keyword evidence="3" id="KW-1185">Reference proteome</keyword>
<dbReference type="EMBL" id="JXST01000004">
    <property type="protein sequence ID" value="KIU18128.1"/>
    <property type="molecule type" value="Genomic_DNA"/>
</dbReference>
<evidence type="ECO:0000256" key="1">
    <source>
        <dbReference type="SAM" id="SignalP"/>
    </source>
</evidence>
<accession>A0A0D1J951</accession>
<dbReference type="AlphaFoldDB" id="A0A0D1J951"/>
<dbReference type="RefSeq" id="WP_043400075.1">
    <property type="nucleotide sequence ID" value="NZ_JXST01000004.1"/>
</dbReference>
<protein>
    <submittedName>
        <fullName evidence="2">Uncharacterized protein</fullName>
    </submittedName>
</protein>
<name>A0A0D1J951_9MYCO</name>
<feature type="chain" id="PRO_5002242130" evidence="1">
    <location>
        <begin position="22"/>
        <end position="66"/>
    </location>
</feature>
<proteinExistence type="predicted"/>
<evidence type="ECO:0000313" key="3">
    <source>
        <dbReference type="Proteomes" id="UP000032221"/>
    </source>
</evidence>
<keyword evidence="1" id="KW-0732">Signal</keyword>
<dbReference type="OrthoDB" id="4640278at2"/>
<comment type="caution">
    <text evidence="2">The sequence shown here is derived from an EMBL/GenBank/DDBJ whole genome shotgun (WGS) entry which is preliminary data.</text>
</comment>
<feature type="signal peptide" evidence="1">
    <location>
        <begin position="1"/>
        <end position="21"/>
    </location>
</feature>
<dbReference type="Proteomes" id="UP000032221">
    <property type="component" value="Unassembled WGS sequence"/>
</dbReference>
<organism evidence="2 3">
    <name type="scientific">Mycolicibacterium llatzerense</name>
    <dbReference type="NCBI Taxonomy" id="280871"/>
    <lineage>
        <taxon>Bacteria</taxon>
        <taxon>Bacillati</taxon>
        <taxon>Actinomycetota</taxon>
        <taxon>Actinomycetes</taxon>
        <taxon>Mycobacteriales</taxon>
        <taxon>Mycobacteriaceae</taxon>
        <taxon>Mycolicibacterium</taxon>
    </lineage>
</organism>
<reference evidence="2 3" key="1">
    <citation type="submission" date="2015-01" db="EMBL/GenBank/DDBJ databases">
        <title>Genome sequence of Mycobacterium llatzerense and Mycobacterium immunogenum recovered from brain abscess.</title>
        <authorList>
            <person name="Greninger A.L."/>
            <person name="Langelier C."/>
            <person name="Cunningham G."/>
            <person name="Chiu C.Y."/>
            <person name="Miller S."/>
        </authorList>
    </citation>
    <scope>NUCLEOTIDE SEQUENCE [LARGE SCALE GENOMIC DNA]</scope>
    <source>
        <strain evidence="2 3">CLUC14</strain>
    </source>
</reference>
<dbReference type="PATRIC" id="fig|280871.6.peg.704"/>